<organism evidence="1 2">
    <name type="scientific">[Eubacterium] siraeum DSM 15702</name>
    <dbReference type="NCBI Taxonomy" id="428128"/>
    <lineage>
        <taxon>Bacteria</taxon>
        <taxon>Bacillati</taxon>
        <taxon>Bacillota</taxon>
        <taxon>Clostridia</taxon>
        <taxon>Eubacteriales</taxon>
        <taxon>Oscillospiraceae</taxon>
        <taxon>Oscillospiraceae incertae sedis</taxon>
    </lineage>
</organism>
<accession>B0MJW4</accession>
<sequence length="45" mass="5313">MFKFYIRVCHITSLKIAICLFKTSQIFRCFKKTNRAAAEDCSYCL</sequence>
<comment type="caution">
    <text evidence="1">The sequence shown here is derived from an EMBL/GenBank/DDBJ whole genome shotgun (WGS) entry which is preliminary data.</text>
</comment>
<reference evidence="1" key="2">
    <citation type="submission" date="2014-06" db="EMBL/GenBank/DDBJ databases">
        <title>Draft genome sequence of Eubacterium siraeum (DSM 15702).</title>
        <authorList>
            <person name="Sudarsanam P."/>
            <person name="Ley R."/>
            <person name="Guruge J."/>
            <person name="Turnbaugh P.J."/>
            <person name="Mahowald M."/>
            <person name="Liep D."/>
            <person name="Gordon J."/>
        </authorList>
    </citation>
    <scope>NUCLEOTIDE SEQUENCE</scope>
    <source>
        <strain evidence="1">DSM 15702</strain>
    </source>
</reference>
<proteinExistence type="predicted"/>
<protein>
    <submittedName>
        <fullName evidence="1">Uncharacterized protein</fullName>
    </submittedName>
</protein>
<name>B0MJW4_9FIRM</name>
<evidence type="ECO:0000313" key="2">
    <source>
        <dbReference type="Proteomes" id="UP000005326"/>
    </source>
</evidence>
<gene>
    <name evidence="1" type="ORF">EUBSIR_00097</name>
</gene>
<dbReference type="EMBL" id="ABCA03000020">
    <property type="protein sequence ID" value="EDS02016.1"/>
    <property type="molecule type" value="Genomic_DNA"/>
</dbReference>
<reference evidence="1" key="1">
    <citation type="submission" date="2007-10" db="EMBL/GenBank/DDBJ databases">
        <authorList>
            <person name="Fulton L."/>
            <person name="Clifton S."/>
            <person name="Fulton B."/>
            <person name="Xu J."/>
            <person name="Minx P."/>
            <person name="Pepin K.H."/>
            <person name="Johnson M."/>
            <person name="Thiruvilangam P."/>
            <person name="Bhonagiri V."/>
            <person name="Nash W.E."/>
            <person name="Mardis E.R."/>
            <person name="Wilson R.K."/>
        </authorList>
    </citation>
    <scope>NUCLEOTIDE SEQUENCE [LARGE SCALE GENOMIC DNA]</scope>
    <source>
        <strain evidence="1">DSM 15702</strain>
    </source>
</reference>
<keyword evidence="2" id="KW-1185">Reference proteome</keyword>
<dbReference type="AlphaFoldDB" id="B0MJW4"/>
<evidence type="ECO:0000313" key="1">
    <source>
        <dbReference type="EMBL" id="EDS02016.1"/>
    </source>
</evidence>
<dbReference type="Proteomes" id="UP000005326">
    <property type="component" value="Unassembled WGS sequence"/>
</dbReference>